<protein>
    <submittedName>
        <fullName evidence="2">Uncharacterized protein</fullName>
    </submittedName>
</protein>
<proteinExistence type="predicted"/>
<evidence type="ECO:0000313" key="2">
    <source>
        <dbReference type="EMBL" id="EIW51182.1"/>
    </source>
</evidence>
<dbReference type="RefSeq" id="XP_008045933.1">
    <property type="nucleotide sequence ID" value="XM_008047742.1"/>
</dbReference>
<evidence type="ECO:0000256" key="1">
    <source>
        <dbReference type="SAM" id="MobiDB-lite"/>
    </source>
</evidence>
<dbReference type="GeneID" id="19417543"/>
<accession>R7S6L8</accession>
<sequence length="469" mass="51384">MASNSSRNEHPYDNRLRYWKNESSIAPHELSDALMIEWFSLPYSVETEKYHNPPLRKAMRGATPKLQCYIPNHLRELVRFVVRILALYQHLAARVPWIDMRAKASANNQPTLAAWVHQMYSGLRLNAYVAQQVLGGVVDKVKAITIAEGLRDSSTAASSRRFPLSSHIPELIQFLFEQVAFGTSCPETIDLPDPVFRIGENDCRYFPDPIILVKKKIAEGSRHALCLQGAKTCSSPDIEVTDDGYDVHFAEAVLGIQEMFNNFSMQDAEQLDDLEINYPAGPGNPELDPVGPTTLFVPHMVENSSAPDCVVQEEDEIAAFGSGAAAPKSKKRPKTKQGGVQPKKKPNTGKPDQHDKGKGKDIRGQDNQLSGEQPAGSNTLSKENEPGPSKTVPAGSGGPSPSVESPNMERHRDKEAATNSKGGEEMDDFGSPDGAGGQLHMPYVLRSPPVPQFLPHSNTRAAEGVYISP</sequence>
<feature type="compositionally biased region" description="Basic and acidic residues" evidence="1">
    <location>
        <begin position="351"/>
        <end position="364"/>
    </location>
</feature>
<feature type="region of interest" description="Disordered" evidence="1">
    <location>
        <begin position="321"/>
        <end position="444"/>
    </location>
</feature>
<dbReference type="Proteomes" id="UP000054317">
    <property type="component" value="Unassembled WGS sequence"/>
</dbReference>
<organism evidence="2 3">
    <name type="scientific">Trametes versicolor (strain FP-101664)</name>
    <name type="common">White-rot fungus</name>
    <name type="synonym">Coriolus versicolor</name>
    <dbReference type="NCBI Taxonomy" id="717944"/>
    <lineage>
        <taxon>Eukaryota</taxon>
        <taxon>Fungi</taxon>
        <taxon>Dikarya</taxon>
        <taxon>Basidiomycota</taxon>
        <taxon>Agaricomycotina</taxon>
        <taxon>Agaricomycetes</taxon>
        <taxon>Polyporales</taxon>
        <taxon>Polyporaceae</taxon>
        <taxon>Trametes</taxon>
    </lineage>
</organism>
<dbReference type="AlphaFoldDB" id="R7S6L8"/>
<gene>
    <name evidence="2" type="ORF">TRAVEDRAFT_54807</name>
</gene>
<dbReference type="EMBL" id="JH711978">
    <property type="protein sequence ID" value="EIW51182.1"/>
    <property type="molecule type" value="Genomic_DNA"/>
</dbReference>
<name>R7S6L8_TRAVS</name>
<feature type="compositionally biased region" description="Basic and acidic residues" evidence="1">
    <location>
        <begin position="407"/>
        <end position="416"/>
    </location>
</feature>
<dbReference type="OrthoDB" id="2762036at2759"/>
<feature type="compositionally biased region" description="Polar residues" evidence="1">
    <location>
        <begin position="365"/>
        <end position="381"/>
    </location>
</feature>
<keyword evidence="3" id="KW-1185">Reference proteome</keyword>
<reference evidence="3" key="1">
    <citation type="journal article" date="2012" name="Science">
        <title>The Paleozoic origin of enzymatic lignin decomposition reconstructed from 31 fungal genomes.</title>
        <authorList>
            <person name="Floudas D."/>
            <person name="Binder M."/>
            <person name="Riley R."/>
            <person name="Barry K."/>
            <person name="Blanchette R.A."/>
            <person name="Henrissat B."/>
            <person name="Martinez A.T."/>
            <person name="Otillar R."/>
            <person name="Spatafora J.W."/>
            <person name="Yadav J.S."/>
            <person name="Aerts A."/>
            <person name="Benoit I."/>
            <person name="Boyd A."/>
            <person name="Carlson A."/>
            <person name="Copeland A."/>
            <person name="Coutinho P.M."/>
            <person name="de Vries R.P."/>
            <person name="Ferreira P."/>
            <person name="Findley K."/>
            <person name="Foster B."/>
            <person name="Gaskell J."/>
            <person name="Glotzer D."/>
            <person name="Gorecki P."/>
            <person name="Heitman J."/>
            <person name="Hesse C."/>
            <person name="Hori C."/>
            <person name="Igarashi K."/>
            <person name="Jurgens J.A."/>
            <person name="Kallen N."/>
            <person name="Kersten P."/>
            <person name="Kohler A."/>
            <person name="Kuees U."/>
            <person name="Kumar T.K.A."/>
            <person name="Kuo A."/>
            <person name="LaButti K."/>
            <person name="Larrondo L.F."/>
            <person name="Lindquist E."/>
            <person name="Ling A."/>
            <person name="Lombard V."/>
            <person name="Lucas S."/>
            <person name="Lundell T."/>
            <person name="Martin R."/>
            <person name="McLaughlin D.J."/>
            <person name="Morgenstern I."/>
            <person name="Morin E."/>
            <person name="Murat C."/>
            <person name="Nagy L.G."/>
            <person name="Nolan M."/>
            <person name="Ohm R.A."/>
            <person name="Patyshakuliyeva A."/>
            <person name="Rokas A."/>
            <person name="Ruiz-Duenas F.J."/>
            <person name="Sabat G."/>
            <person name="Salamov A."/>
            <person name="Samejima M."/>
            <person name="Schmutz J."/>
            <person name="Slot J.C."/>
            <person name="St John F."/>
            <person name="Stenlid J."/>
            <person name="Sun H."/>
            <person name="Sun S."/>
            <person name="Syed K."/>
            <person name="Tsang A."/>
            <person name="Wiebenga A."/>
            <person name="Young D."/>
            <person name="Pisabarro A."/>
            <person name="Eastwood D.C."/>
            <person name="Martin F."/>
            <person name="Cullen D."/>
            <person name="Grigoriev I.V."/>
            <person name="Hibbett D.S."/>
        </authorList>
    </citation>
    <scope>NUCLEOTIDE SEQUENCE [LARGE SCALE GENOMIC DNA]</scope>
    <source>
        <strain evidence="3">FP-101664</strain>
    </source>
</reference>
<dbReference type="KEGG" id="tvs:TRAVEDRAFT_54807"/>
<evidence type="ECO:0000313" key="3">
    <source>
        <dbReference type="Proteomes" id="UP000054317"/>
    </source>
</evidence>